<dbReference type="Proteomes" id="UP001500016">
    <property type="component" value="Unassembled WGS sequence"/>
</dbReference>
<accession>A0ABN2WSJ3</accession>
<name>A0ABN2WSJ3_9ACTN</name>
<reference evidence="1 2" key="1">
    <citation type="journal article" date="2019" name="Int. J. Syst. Evol. Microbiol.">
        <title>The Global Catalogue of Microorganisms (GCM) 10K type strain sequencing project: providing services to taxonomists for standard genome sequencing and annotation.</title>
        <authorList>
            <consortium name="The Broad Institute Genomics Platform"/>
            <consortium name="The Broad Institute Genome Sequencing Center for Infectious Disease"/>
            <person name="Wu L."/>
            <person name="Ma J."/>
        </authorList>
    </citation>
    <scope>NUCLEOTIDE SEQUENCE [LARGE SCALE GENOMIC DNA]</scope>
    <source>
        <strain evidence="1 2">JCM 15478</strain>
    </source>
</reference>
<keyword evidence="2" id="KW-1185">Reference proteome</keyword>
<protein>
    <submittedName>
        <fullName evidence="1">Uncharacterized protein</fullName>
    </submittedName>
</protein>
<proteinExistence type="predicted"/>
<dbReference type="EMBL" id="BAAAPE010000017">
    <property type="protein sequence ID" value="GAA2098078.1"/>
    <property type="molecule type" value="Genomic_DNA"/>
</dbReference>
<organism evidence="1 2">
    <name type="scientific">Streptomyces albiaxialis</name>
    <dbReference type="NCBI Taxonomy" id="329523"/>
    <lineage>
        <taxon>Bacteria</taxon>
        <taxon>Bacillati</taxon>
        <taxon>Actinomycetota</taxon>
        <taxon>Actinomycetes</taxon>
        <taxon>Kitasatosporales</taxon>
        <taxon>Streptomycetaceae</taxon>
        <taxon>Streptomyces</taxon>
    </lineage>
</organism>
<dbReference type="RefSeq" id="WP_344533967.1">
    <property type="nucleotide sequence ID" value="NZ_BAAAPE010000017.1"/>
</dbReference>
<comment type="caution">
    <text evidence="1">The sequence shown here is derived from an EMBL/GenBank/DDBJ whole genome shotgun (WGS) entry which is preliminary data.</text>
</comment>
<evidence type="ECO:0000313" key="1">
    <source>
        <dbReference type="EMBL" id="GAA2098078.1"/>
    </source>
</evidence>
<gene>
    <name evidence="1" type="ORF">GCM10009801_68870</name>
</gene>
<evidence type="ECO:0000313" key="2">
    <source>
        <dbReference type="Proteomes" id="UP001500016"/>
    </source>
</evidence>
<sequence>MPGVQDYPRALRRAVRDVQVRLSAEGGHRPYALATADFEPLTTARPRAPR</sequence>